<proteinExistence type="predicted"/>
<keyword evidence="4" id="KW-1185">Reference proteome</keyword>
<organism evidence="3 4">
    <name type="scientific">Paeniglutamicibacter terrestris</name>
    <dbReference type="NCBI Taxonomy" id="2723403"/>
    <lineage>
        <taxon>Bacteria</taxon>
        <taxon>Bacillati</taxon>
        <taxon>Actinomycetota</taxon>
        <taxon>Actinomycetes</taxon>
        <taxon>Micrococcales</taxon>
        <taxon>Micrococcaceae</taxon>
        <taxon>Paeniglutamicibacter</taxon>
    </lineage>
</organism>
<sequence length="216" mass="23138">MATTQRTPGGKHLTDLPTATPTTAGAPPVILVGGTFTLNELQALRLRGALREVLPGAYVSTVYPDVPLTRAQVAACVAGKQLVPSRALCKGTAAWILGCAPMPREIDIMVPRYHRPCAPTAGMVLRLSEGPLDDEQICLYGNVPVTSPLRTAMDVAFNSELRESLPILAAINASAHLRCDYGQMFITIAQQARRPGRRRALLAITKLMSAELADID</sequence>
<dbReference type="Pfam" id="PF09407">
    <property type="entry name" value="AbiEi_1"/>
    <property type="match status" value="1"/>
</dbReference>
<accession>A0ABX1G5J8</accession>
<protein>
    <recommendedName>
        <fullName evidence="2">AbiEi antitoxin C-terminal domain-containing protein</fullName>
    </recommendedName>
</protein>
<reference evidence="3 4" key="1">
    <citation type="submission" date="2020-04" db="EMBL/GenBank/DDBJ databases">
        <title>Paeniglutamicibacter sp. ANT13_2, a novel actinomycete isolated from sediment in Antarctica.</title>
        <authorList>
            <person name="Sakdapetsiri C."/>
            <person name="Pinyakong O."/>
        </authorList>
    </citation>
    <scope>NUCLEOTIDE SEQUENCE [LARGE SCALE GENOMIC DNA]</scope>
    <source>
        <strain evidence="3 4">ANT13_2</strain>
    </source>
</reference>
<feature type="domain" description="AbiEi antitoxin C-terminal" evidence="2">
    <location>
        <begin position="91"/>
        <end position="165"/>
    </location>
</feature>
<dbReference type="EMBL" id="JAAWVT010000003">
    <property type="protein sequence ID" value="NKG20825.1"/>
    <property type="molecule type" value="Genomic_DNA"/>
</dbReference>
<evidence type="ECO:0000313" key="4">
    <source>
        <dbReference type="Proteomes" id="UP000746595"/>
    </source>
</evidence>
<evidence type="ECO:0000259" key="2">
    <source>
        <dbReference type="Pfam" id="PF09407"/>
    </source>
</evidence>
<dbReference type="Proteomes" id="UP000746595">
    <property type="component" value="Unassembled WGS sequence"/>
</dbReference>
<dbReference type="InterPro" id="IPR018547">
    <property type="entry name" value="AbiEi_C"/>
</dbReference>
<evidence type="ECO:0000313" key="3">
    <source>
        <dbReference type="EMBL" id="NKG20825.1"/>
    </source>
</evidence>
<dbReference type="RefSeq" id="WP_168151677.1">
    <property type="nucleotide sequence ID" value="NZ_JAAWVT010000003.1"/>
</dbReference>
<feature type="region of interest" description="Disordered" evidence="1">
    <location>
        <begin position="1"/>
        <end position="21"/>
    </location>
</feature>
<evidence type="ECO:0000256" key="1">
    <source>
        <dbReference type="SAM" id="MobiDB-lite"/>
    </source>
</evidence>
<gene>
    <name evidence="3" type="ORF">HED64_08910</name>
</gene>
<name>A0ABX1G5J8_9MICC</name>
<comment type="caution">
    <text evidence="3">The sequence shown here is derived from an EMBL/GenBank/DDBJ whole genome shotgun (WGS) entry which is preliminary data.</text>
</comment>